<dbReference type="EC" id="3.1.4.3" evidence="2"/>
<evidence type="ECO:0000313" key="5">
    <source>
        <dbReference type="EMBL" id="ROH90864.1"/>
    </source>
</evidence>
<dbReference type="Gene3D" id="3.40.720.10">
    <property type="entry name" value="Alkaline Phosphatase, subunit A"/>
    <property type="match status" value="2"/>
</dbReference>
<evidence type="ECO:0000313" key="6">
    <source>
        <dbReference type="Proteomes" id="UP000282106"/>
    </source>
</evidence>
<evidence type="ECO:0000256" key="4">
    <source>
        <dbReference type="SAM" id="MobiDB-lite"/>
    </source>
</evidence>
<evidence type="ECO:0000256" key="2">
    <source>
        <dbReference type="ARBA" id="ARBA00012018"/>
    </source>
</evidence>
<evidence type="ECO:0000256" key="1">
    <source>
        <dbReference type="ARBA" id="ARBA00009717"/>
    </source>
</evidence>
<dbReference type="PROSITE" id="PS51318">
    <property type="entry name" value="TAT"/>
    <property type="match status" value="1"/>
</dbReference>
<dbReference type="CDD" id="cd16013">
    <property type="entry name" value="AcpA"/>
    <property type="match status" value="1"/>
</dbReference>
<dbReference type="EMBL" id="RJVO01000003">
    <property type="protein sequence ID" value="ROH90864.1"/>
    <property type="molecule type" value="Genomic_DNA"/>
</dbReference>
<dbReference type="InterPro" id="IPR017850">
    <property type="entry name" value="Alkaline_phosphatase_core_sf"/>
</dbReference>
<dbReference type="InterPro" id="IPR006311">
    <property type="entry name" value="TAT_signal"/>
</dbReference>
<dbReference type="RefSeq" id="WP_123211319.1">
    <property type="nucleotide sequence ID" value="NZ_RJVO01000003.1"/>
</dbReference>
<name>A0A3N0VDY6_9GAMM</name>
<dbReference type="Pfam" id="PF04185">
    <property type="entry name" value="Phosphoesterase"/>
    <property type="match status" value="1"/>
</dbReference>
<keyword evidence="6" id="KW-1185">Reference proteome</keyword>
<keyword evidence="3" id="KW-0378">Hydrolase</keyword>
<feature type="region of interest" description="Disordered" evidence="4">
    <location>
        <begin position="39"/>
        <end position="62"/>
    </location>
</feature>
<comment type="similarity">
    <text evidence="1">Belongs to the bacterial phospholipase C family.</text>
</comment>
<dbReference type="PANTHER" id="PTHR31956:SF1">
    <property type="entry name" value="NON-SPECIFIC PHOSPHOLIPASE C1"/>
    <property type="match status" value="1"/>
</dbReference>
<dbReference type="GO" id="GO:0034480">
    <property type="term" value="F:phosphatidylcholine phospholipase C activity"/>
    <property type="evidence" value="ECO:0007669"/>
    <property type="project" value="UniProtKB-EC"/>
</dbReference>
<evidence type="ECO:0000256" key="3">
    <source>
        <dbReference type="ARBA" id="ARBA00022801"/>
    </source>
</evidence>
<dbReference type="PANTHER" id="PTHR31956">
    <property type="entry name" value="NON-SPECIFIC PHOSPHOLIPASE C4-RELATED"/>
    <property type="match status" value="1"/>
</dbReference>
<protein>
    <recommendedName>
        <fullName evidence="2">phospholipase C</fullName>
        <ecNumber evidence="2">3.1.4.3</ecNumber>
    </recommendedName>
</protein>
<organism evidence="5 6">
    <name type="scientific">Stagnimonas aquatica</name>
    <dbReference type="NCBI Taxonomy" id="2689987"/>
    <lineage>
        <taxon>Bacteria</taxon>
        <taxon>Pseudomonadati</taxon>
        <taxon>Pseudomonadota</taxon>
        <taxon>Gammaproteobacteria</taxon>
        <taxon>Nevskiales</taxon>
        <taxon>Nevskiaceae</taxon>
        <taxon>Stagnimonas</taxon>
    </lineage>
</organism>
<dbReference type="AlphaFoldDB" id="A0A3N0VDY6"/>
<dbReference type="Proteomes" id="UP000282106">
    <property type="component" value="Unassembled WGS sequence"/>
</dbReference>
<gene>
    <name evidence="5" type="ORF">ED208_07735</name>
</gene>
<comment type="caution">
    <text evidence="5">The sequence shown here is derived from an EMBL/GenBank/DDBJ whole genome shotgun (WGS) entry which is preliminary data.</text>
</comment>
<reference evidence="5 6" key="1">
    <citation type="submission" date="2018-10" db="EMBL/GenBank/DDBJ databases">
        <authorList>
            <person name="Chen W.-M."/>
        </authorList>
    </citation>
    <scope>NUCLEOTIDE SEQUENCE [LARGE SCALE GENOMIC DNA]</scope>
    <source>
        <strain evidence="5 6">THS-13</strain>
    </source>
</reference>
<accession>A0A3N0VDY6</accession>
<proteinExistence type="inferred from homology"/>
<sequence length="479" mass="52469">MSHHDSFNASRRLVLAGLAGSAAGASLFAACASSEAPSDNGLPEDYVPAQHPPAGKTLPKPEDSGIEHIVVVMMENRSFDHMLGWVPGANGRQAGLRFPNIEGKSVETFRLSDDPDYGYQSCGWADPDHGYNGGRVHLNNGKLDGWLLTDDTKLNPADKFPVGYFTGEDLPFYKGMAEHWTVCDQYYHGILSSTYPNRIYMHSGETDRLSNGFDRCALPTIWDRLAAKGVSGSYYFQDLPLTALWYEQHLNVSLPYASFLLQASLGLLPAVSYVEPRFLGENPQGISNDDHPVADVRDGQAFLNQVYEALRNSPNWDKTLLIINYDEWGGFFDHVVPPMAPLSEAEKALGNDGRLGFRVPCLLAGPRVAKGVSSLPFDPQSILNLITWRFGLDPIGPRADWSLNLAYALDFANPPRGDKPAFDVPAGPHGRLCTSGLPLGVSSAKTMETRAAESHYGEWLVLREIARRYGFPEPSANGG</sequence>
<dbReference type="InParanoid" id="A0A3N0VDY6"/>
<dbReference type="InterPro" id="IPR007312">
    <property type="entry name" value="Phosphoesterase"/>
</dbReference>